<sequence>MWTICEICGALVAEHQRHADWHAALFVPTPPAPSEPGPAPDPNPEEVL</sequence>
<comment type="caution">
    <text evidence="2">The sequence shown here is derived from an EMBL/GenBank/DDBJ whole genome shotgun (WGS) entry which is preliminary data.</text>
</comment>
<dbReference type="Proteomes" id="UP001596305">
    <property type="component" value="Unassembled WGS sequence"/>
</dbReference>
<accession>A0ABW1X7N4</accession>
<gene>
    <name evidence="2" type="ORF">ACFP71_07450</name>
</gene>
<keyword evidence="3" id="KW-1185">Reference proteome</keyword>
<feature type="compositionally biased region" description="Pro residues" evidence="1">
    <location>
        <begin position="28"/>
        <end position="42"/>
    </location>
</feature>
<protein>
    <recommendedName>
        <fullName evidence="4">C2H2-type domain-containing protein</fullName>
    </recommendedName>
</protein>
<reference evidence="3" key="1">
    <citation type="journal article" date="2019" name="Int. J. Syst. Evol. Microbiol.">
        <title>The Global Catalogue of Microorganisms (GCM) 10K type strain sequencing project: providing services to taxonomists for standard genome sequencing and annotation.</title>
        <authorList>
            <consortium name="The Broad Institute Genomics Platform"/>
            <consortium name="The Broad Institute Genome Sequencing Center for Infectious Disease"/>
            <person name="Wu L."/>
            <person name="Ma J."/>
        </authorList>
    </citation>
    <scope>NUCLEOTIDE SEQUENCE [LARGE SCALE GENOMIC DNA]</scope>
    <source>
        <strain evidence="3">CCUG 47105</strain>
    </source>
</reference>
<proteinExistence type="predicted"/>
<name>A0ABW1X7N4_9CELL</name>
<evidence type="ECO:0000313" key="3">
    <source>
        <dbReference type="Proteomes" id="UP001596305"/>
    </source>
</evidence>
<feature type="region of interest" description="Disordered" evidence="1">
    <location>
        <begin position="26"/>
        <end position="48"/>
    </location>
</feature>
<evidence type="ECO:0000256" key="1">
    <source>
        <dbReference type="SAM" id="MobiDB-lite"/>
    </source>
</evidence>
<dbReference type="RefSeq" id="WP_204809367.1">
    <property type="nucleotide sequence ID" value="NZ_BAAAIY010000003.1"/>
</dbReference>
<organism evidence="2 3">
    <name type="scientific">Oerskovia paurometabola</name>
    <dbReference type="NCBI Taxonomy" id="162170"/>
    <lineage>
        <taxon>Bacteria</taxon>
        <taxon>Bacillati</taxon>
        <taxon>Actinomycetota</taxon>
        <taxon>Actinomycetes</taxon>
        <taxon>Micrococcales</taxon>
        <taxon>Cellulomonadaceae</taxon>
        <taxon>Oerskovia</taxon>
    </lineage>
</organism>
<evidence type="ECO:0000313" key="2">
    <source>
        <dbReference type="EMBL" id="MFC6424654.1"/>
    </source>
</evidence>
<dbReference type="EMBL" id="JBHSTM010000004">
    <property type="protein sequence ID" value="MFC6424654.1"/>
    <property type="molecule type" value="Genomic_DNA"/>
</dbReference>
<evidence type="ECO:0008006" key="4">
    <source>
        <dbReference type="Google" id="ProtNLM"/>
    </source>
</evidence>